<dbReference type="PANTHER" id="PTHR34704">
    <property type="entry name" value="ATPASE"/>
    <property type="match status" value="1"/>
</dbReference>
<evidence type="ECO:0000313" key="3">
    <source>
        <dbReference type="Proteomes" id="UP000593994"/>
    </source>
</evidence>
<feature type="domain" description="DUF234" evidence="1">
    <location>
        <begin position="152"/>
        <end position="242"/>
    </location>
</feature>
<sequence>MSKYNKYKKNPTLLAQFRSFYFQNNPKDIEEAIKYFAVFGGMSWSVDMEKPLPELVESKVLNNYRYIHADITQITESDKHSHALLSGIAMGDRRTHSALKKARISRNDGEYAMETLFERGLLEAEYSLENPPNEEERVDEKLNFTKPFMRFWFSFISPYFKGIKEGDFKEAKESFANREQEFSELIFMKLAQEVIKKSFKDDPITEIGSYWDRNTQIDILAKTKSGKVVAGICKYSNSKAKKSELTKLKEQCALAELTPDICVVISKSGFTNELKSLKGAELRLLALKNFKSLVEDLSERDFMECTGKRY</sequence>
<gene>
    <name evidence="2" type="ORF">HUE88_00640</name>
</gene>
<dbReference type="KEGG" id="sbal:HUE88_00640"/>
<reference evidence="2 3" key="1">
    <citation type="submission" date="2020-05" db="EMBL/GenBank/DDBJ databases">
        <title>Sulfurimonas marisnigri, sp. nov., and Sulfurimonas baltica, sp. nov., manganese oxide reducing chemolithoautotrophs of the class Epsilonproteobacteria isolated from the pelagic redoxclines of the Black and Baltic Seas and emended description of the genus Sulfurimonas.</title>
        <authorList>
            <person name="Henkel J.V."/>
            <person name="Laudan C."/>
            <person name="Werner J."/>
            <person name="Neu T."/>
            <person name="Plewe S."/>
            <person name="Sproer C."/>
            <person name="Bunk B."/>
            <person name="Schulz-Vogt H.N."/>
        </authorList>
    </citation>
    <scope>NUCLEOTIDE SEQUENCE [LARGE SCALE GENOMIC DNA]</scope>
    <source>
        <strain evidence="2 3">GD2</strain>
    </source>
</reference>
<protein>
    <submittedName>
        <fullName evidence="2">ATPase</fullName>
    </submittedName>
</protein>
<dbReference type="Pfam" id="PF03008">
    <property type="entry name" value="DUF234"/>
    <property type="match status" value="1"/>
</dbReference>
<organism evidence="2 3">
    <name type="scientific">Candidatus Sulfurimonas baltica</name>
    <dbReference type="NCBI Taxonomy" id="2740404"/>
    <lineage>
        <taxon>Bacteria</taxon>
        <taxon>Pseudomonadati</taxon>
        <taxon>Campylobacterota</taxon>
        <taxon>Epsilonproteobacteria</taxon>
        <taxon>Campylobacterales</taxon>
        <taxon>Sulfurimonadaceae</taxon>
        <taxon>Sulfurimonas</taxon>
    </lineage>
</organism>
<keyword evidence="3" id="KW-1185">Reference proteome</keyword>
<dbReference type="InterPro" id="IPR004256">
    <property type="entry name" value="DUF234"/>
</dbReference>
<dbReference type="RefSeq" id="WP_194370089.1">
    <property type="nucleotide sequence ID" value="NZ_CP054492.1"/>
</dbReference>
<name>A0A7S7LVS0_9BACT</name>
<dbReference type="AlphaFoldDB" id="A0A7S7LVS0"/>
<accession>A0A7S7LVS0</accession>
<proteinExistence type="predicted"/>
<evidence type="ECO:0000259" key="1">
    <source>
        <dbReference type="Pfam" id="PF03008"/>
    </source>
</evidence>
<evidence type="ECO:0000313" key="2">
    <source>
        <dbReference type="EMBL" id="QOY52240.1"/>
    </source>
</evidence>
<dbReference type="Proteomes" id="UP000593994">
    <property type="component" value="Chromosome"/>
</dbReference>
<dbReference type="PANTHER" id="PTHR34704:SF1">
    <property type="entry name" value="ATPASE"/>
    <property type="match status" value="1"/>
</dbReference>
<dbReference type="EMBL" id="CP054492">
    <property type="protein sequence ID" value="QOY52240.1"/>
    <property type="molecule type" value="Genomic_DNA"/>
</dbReference>